<dbReference type="Pfam" id="PF16363">
    <property type="entry name" value="GDP_Man_Dehyd"/>
    <property type="match status" value="1"/>
</dbReference>
<dbReference type="InterPro" id="IPR036291">
    <property type="entry name" value="NAD(P)-bd_dom_sf"/>
</dbReference>
<feature type="domain" description="NAD(P)-binding" evidence="1">
    <location>
        <begin position="17"/>
        <end position="325"/>
    </location>
</feature>
<dbReference type="GO" id="GO:0047733">
    <property type="term" value="F:CDP-glucose 4,6-dehydratase activity"/>
    <property type="evidence" value="ECO:0007669"/>
    <property type="project" value="UniProtKB-EC"/>
</dbReference>
<organism evidence="2 3">
    <name type="scientific">Ensifer adhaerens</name>
    <name type="common">Sinorhizobium morelense</name>
    <dbReference type="NCBI Taxonomy" id="106592"/>
    <lineage>
        <taxon>Bacteria</taxon>
        <taxon>Pseudomonadati</taxon>
        <taxon>Pseudomonadota</taxon>
        <taxon>Alphaproteobacteria</taxon>
        <taxon>Hyphomicrobiales</taxon>
        <taxon>Rhizobiaceae</taxon>
        <taxon>Sinorhizobium/Ensifer group</taxon>
        <taxon>Ensifer</taxon>
    </lineage>
</organism>
<evidence type="ECO:0000313" key="2">
    <source>
        <dbReference type="EMBL" id="USJ22246.1"/>
    </source>
</evidence>
<dbReference type="OrthoDB" id="9801785at2"/>
<name>A0A9Q8Y5A7_ENSAD</name>
<sequence>MSRLANPFFWAGKRVMLTGHSGFKGSWARLWLTQMGAEVTGYGLSPAATPSLHALLGSESATNEHFADIRDGDTLASAVRTCDPQIVLHMAAQPLVRESYRTPVETFDVNVMGTARLLEATRAAPALKTVLVVTTDKVYRNDESGRHFPEDAVLGGHDPYSGSKAACELVVSTWRDSYLRERGIRVATARGGNVLGGGDFSADRLVPDIVRAALTGETLDIRSPMATRPWQHVLDCLNGYFVYAEALHGGQTDVAALNFGPAPDERQIPVRDVAAAIQTAMGLPTRWRDASSEDQPHEMKTLGLDPALAGRTLSWATRLSQDEAIAWTAHWYDGWRRGADARDLTLGQIDAFMRG</sequence>
<dbReference type="Gene3D" id="3.40.50.720">
    <property type="entry name" value="NAD(P)-binding Rossmann-like Domain"/>
    <property type="match status" value="1"/>
</dbReference>
<dbReference type="SUPFAM" id="SSF51735">
    <property type="entry name" value="NAD(P)-binding Rossmann-fold domains"/>
    <property type="match status" value="1"/>
</dbReference>
<dbReference type="NCBIfam" id="TIGR02622">
    <property type="entry name" value="CDP_4_6_dhtase"/>
    <property type="match status" value="1"/>
</dbReference>
<protein>
    <submittedName>
        <fullName evidence="2">CDP-glucose 4,6-dehydratase</fullName>
        <ecNumber evidence="2">4.2.1.45</ecNumber>
    </submittedName>
</protein>
<proteinExistence type="predicted"/>
<dbReference type="AlphaFoldDB" id="A0A9Q8Y5A7"/>
<dbReference type="RefSeq" id="WP_090298158.1">
    <property type="nucleotide sequence ID" value="NZ_CAXURO020000001.1"/>
</dbReference>
<gene>
    <name evidence="2" type="primary">rfbG</name>
    <name evidence="2" type="ORF">NE863_13095</name>
</gene>
<accession>A0A9Q8Y5A7</accession>
<evidence type="ECO:0000313" key="3">
    <source>
        <dbReference type="Proteomes" id="UP001055460"/>
    </source>
</evidence>
<dbReference type="Proteomes" id="UP001055460">
    <property type="component" value="Chromosome"/>
</dbReference>
<dbReference type="InterPro" id="IPR016040">
    <property type="entry name" value="NAD(P)-bd_dom"/>
</dbReference>
<evidence type="ECO:0000259" key="1">
    <source>
        <dbReference type="Pfam" id="PF16363"/>
    </source>
</evidence>
<dbReference type="InterPro" id="IPR013445">
    <property type="entry name" value="CDP_4_6_deHydtase"/>
</dbReference>
<dbReference type="EC" id="4.2.1.45" evidence="2"/>
<keyword evidence="2" id="KW-0456">Lyase</keyword>
<dbReference type="PANTHER" id="PTHR43000">
    <property type="entry name" value="DTDP-D-GLUCOSE 4,6-DEHYDRATASE-RELATED"/>
    <property type="match status" value="1"/>
</dbReference>
<dbReference type="Gene3D" id="3.90.25.10">
    <property type="entry name" value="UDP-galactose 4-epimerase, domain 1"/>
    <property type="match status" value="1"/>
</dbReference>
<dbReference type="EMBL" id="CP098807">
    <property type="protein sequence ID" value="USJ22246.1"/>
    <property type="molecule type" value="Genomic_DNA"/>
</dbReference>
<reference evidence="2" key="1">
    <citation type="submission" date="2022-06" db="EMBL/GenBank/DDBJ databases">
        <title>Physiological and biochemical characterization and genomic elucidation of a strain of the genus Ensifer adhaerens M8 that combines arsenic oxidation and chromium reduction.</title>
        <authorList>
            <person name="Li X."/>
            <person name="Yu c."/>
        </authorList>
    </citation>
    <scope>NUCLEOTIDE SEQUENCE</scope>
    <source>
        <strain evidence="2">M8</strain>
    </source>
</reference>